<evidence type="ECO:0008006" key="3">
    <source>
        <dbReference type="Google" id="ProtNLM"/>
    </source>
</evidence>
<dbReference type="Proteomes" id="UP001153076">
    <property type="component" value="Unassembled WGS sequence"/>
</dbReference>
<reference evidence="1" key="1">
    <citation type="submission" date="2022-04" db="EMBL/GenBank/DDBJ databases">
        <title>Carnegiea gigantea Genome sequencing and assembly v2.</title>
        <authorList>
            <person name="Copetti D."/>
            <person name="Sanderson M.J."/>
            <person name="Burquez A."/>
            <person name="Wojciechowski M.F."/>
        </authorList>
    </citation>
    <scope>NUCLEOTIDE SEQUENCE</scope>
    <source>
        <strain evidence="1">SGP5-SGP5p</strain>
        <tissue evidence="1">Aerial part</tissue>
    </source>
</reference>
<proteinExistence type="predicted"/>
<protein>
    <recommendedName>
        <fullName evidence="3">Aminotransferase-like plant mobile domain-containing protein</fullName>
    </recommendedName>
</protein>
<sequence length="152" mass="18175">MEWTRWVLAGFEELLKQVGIFGAIGVSHFSYHFDANVWRAFCEFWGPLTNTFHHGHCWSGLEVYPLLELEVFLPLNKDLAEHNKYPAIVIKLLRIHAELCKFHNAGHIYYDLWLEYFYREYLVYFAYGEQTNSEKEKVKTKKRSPLRISRQE</sequence>
<name>A0A9Q1GJQ9_9CARY</name>
<evidence type="ECO:0000313" key="2">
    <source>
        <dbReference type="Proteomes" id="UP001153076"/>
    </source>
</evidence>
<comment type="caution">
    <text evidence="1">The sequence shown here is derived from an EMBL/GenBank/DDBJ whole genome shotgun (WGS) entry which is preliminary data.</text>
</comment>
<gene>
    <name evidence="1" type="ORF">Cgig2_000266</name>
</gene>
<dbReference type="AlphaFoldDB" id="A0A9Q1GJQ9"/>
<keyword evidence="2" id="KW-1185">Reference proteome</keyword>
<evidence type="ECO:0000313" key="1">
    <source>
        <dbReference type="EMBL" id="KAJ8419873.1"/>
    </source>
</evidence>
<dbReference type="EMBL" id="JAKOGI010004235">
    <property type="protein sequence ID" value="KAJ8419873.1"/>
    <property type="molecule type" value="Genomic_DNA"/>
</dbReference>
<organism evidence="1 2">
    <name type="scientific">Carnegiea gigantea</name>
    <dbReference type="NCBI Taxonomy" id="171969"/>
    <lineage>
        <taxon>Eukaryota</taxon>
        <taxon>Viridiplantae</taxon>
        <taxon>Streptophyta</taxon>
        <taxon>Embryophyta</taxon>
        <taxon>Tracheophyta</taxon>
        <taxon>Spermatophyta</taxon>
        <taxon>Magnoliopsida</taxon>
        <taxon>eudicotyledons</taxon>
        <taxon>Gunneridae</taxon>
        <taxon>Pentapetalae</taxon>
        <taxon>Caryophyllales</taxon>
        <taxon>Cactineae</taxon>
        <taxon>Cactaceae</taxon>
        <taxon>Cactoideae</taxon>
        <taxon>Echinocereeae</taxon>
        <taxon>Carnegiea</taxon>
    </lineage>
</organism>
<accession>A0A9Q1GJQ9</accession>